<dbReference type="GO" id="GO:0016592">
    <property type="term" value="C:mediator complex"/>
    <property type="evidence" value="ECO:0007669"/>
    <property type="project" value="UniProtKB-UniRule"/>
</dbReference>
<dbReference type="InterPro" id="IPR055122">
    <property type="entry name" value="Med14_N"/>
</dbReference>
<dbReference type="Pfam" id="PF26204">
    <property type="entry name" value="Med14_fung"/>
    <property type="match status" value="1"/>
</dbReference>
<evidence type="ECO:0000256" key="3">
    <source>
        <dbReference type="ARBA" id="ARBA00019619"/>
    </source>
</evidence>
<sequence>SGFHARSRPCTLVARGSASDLAPGASQTPNPPLLPAPPVKIESSERTKVAEEGAGGAAKGGERLEGESKAGSMPGVIMENGSRNGSHTNHDRDQRPNGIHGANYASEKGKNRAEPPPNVTPHPTASNGLNGKVTERQQNGEDGTIPQDVKAQIDQLQLPPEILHITDGFLPLSSLLSRLAHKTHNDLSKTILDMAQMPLPASATNGNASHAMANDDNSQENLAKKLKLLNFAQDAHTEWTKALIITNWSRRSEEINKLIDLRLHLYGQKELYRFAIDGLAELKKNLVQARLPNPDLKTALAVLTTGKAPWMPELGYIQPPPLTAKEILKSLENLNTLLSIRLNLHEYDKIPFHFTNYTIQSGRVTFDVAGEFAVDLTIADEDPETQFWFIDFRFLFSPSLSEMPPHVRGHIDARVNESLMKDGLSGCYKFLHNMVLTHKISEYRRQAVDLARGKWIEGLKVESLNRALSIQYWLDRYGRKGPKSWIILGVHSGKRKIGRSHPKDTSRLFIRWFRDSKEVQDVDIPFNAVDISAELLLKTVVAKHINFILTSTHENLRAKPMFASGEATLSIFCSPNEPAESELRVQLTSDRHITIRIEPITGRFILGPTSKLAAEFTYRINEQCNDPATNAHTYIEELRQRAIMDDLYVRGSSLGWSRLPNPGVNPNDLRSVIPKNTSQFIWLQKTGWAKNWFFCVSMSVNGERWWLIETTKPAPDTNAAPNSKTQKKDPVKIISSIELPLSNVSPAIGYGFLANINFFAAALVSHYTIQKNLHGRRARHKLSHSSCTPSTVKLPALYLQPSKMLASLNQDRKFNAGKKMLLKDVIQLTFQGLEARTIHPKNIHTGPSSSPQNQAQTPGAGQQHLNALPPPKLNAPHEDVFVISEARLVFSSPPAALKIIKDSIDRDIAFHQTSGAFALRIRSRVGESIVPNLMERVVRIERLVNFIQILQTQEKSVHCETISLGRITFTYGKVSLDAKGKIMETDGDRPREHTAVVDFSAADNMMKLILERGNPHLEIIDHLTRILNGKQGLDGVANLLPLTLPILQGLDALENAWASIPQAHAFVNVRAADWYIIRYNISLPLPSSPNGPSPKTLKVMFQTKLRQRRGSPWWEITRVDSRGREPDGVDAALAPVWTANGNGWMGMRVSAVAQANGVEDLVGKIDEAMQKFVKGSGAAEAPANAPATSRAKAPAPQQKLQQPTPNQSQSQSQGRSNAMKREMEIVEID</sequence>
<evidence type="ECO:0000256" key="5">
    <source>
        <dbReference type="ARBA" id="ARBA00023159"/>
    </source>
</evidence>
<keyword evidence="4 9" id="KW-0805">Transcription regulation</keyword>
<evidence type="ECO:0000256" key="8">
    <source>
        <dbReference type="ARBA" id="ARBA00032007"/>
    </source>
</evidence>
<feature type="compositionally biased region" description="Polar residues" evidence="10">
    <location>
        <begin position="845"/>
        <end position="864"/>
    </location>
</feature>
<comment type="subunit">
    <text evidence="9">Component of the Mediator complex.</text>
</comment>
<comment type="similarity">
    <text evidence="2 9">Belongs to the Mediator complex subunit 14 family.</text>
</comment>
<keyword evidence="6 9" id="KW-0804">Transcription</keyword>
<comment type="function">
    <text evidence="9">Component of the Mediator complex, a coactivator involved in the regulated transcription of nearly all RNA polymerase II-dependent genes. Mediator functions as a bridge to convey information from gene-specific regulatory proteins to the basal RNA polymerase II transcription machinery. Mediator is recruited to promoters by direct interactions with regulatory proteins and serves as a scaffold for the assembly of a functional preinitiation complex with RNA polymerase II and the general transcription factors.</text>
</comment>
<keyword evidence="5 9" id="KW-0010">Activator</keyword>
<dbReference type="Pfam" id="PF08638">
    <property type="entry name" value="Med14"/>
    <property type="match status" value="1"/>
</dbReference>
<dbReference type="GO" id="GO:0006357">
    <property type="term" value="P:regulation of transcription by RNA polymerase II"/>
    <property type="evidence" value="ECO:0007669"/>
    <property type="project" value="InterPro"/>
</dbReference>
<dbReference type="PANTHER" id="PTHR12809:SF2">
    <property type="entry name" value="MEDIATOR OF RNA POLYMERASE II TRANSCRIPTION SUBUNIT 14"/>
    <property type="match status" value="1"/>
</dbReference>
<feature type="non-terminal residue" evidence="12">
    <location>
        <position position="1229"/>
    </location>
</feature>
<feature type="region of interest" description="Disordered" evidence="10">
    <location>
        <begin position="16"/>
        <end position="144"/>
    </location>
</feature>
<keyword evidence="13" id="KW-1185">Reference proteome</keyword>
<dbReference type="InterPro" id="IPR013947">
    <property type="entry name" value="Mediator_Med14"/>
</dbReference>
<comment type="subcellular location">
    <subcellularLocation>
        <location evidence="1 9">Nucleus</location>
    </subcellularLocation>
</comment>
<feature type="domain" description="Mediator complex subunit MED14 N-terminal" evidence="11">
    <location>
        <begin position="169"/>
        <end position="380"/>
    </location>
</feature>
<feature type="compositionally biased region" description="Pro residues" evidence="10">
    <location>
        <begin position="29"/>
        <end position="38"/>
    </location>
</feature>
<organism evidence="12 13">
    <name type="scientific">Lachnellula suecica</name>
    <dbReference type="NCBI Taxonomy" id="602035"/>
    <lineage>
        <taxon>Eukaryota</taxon>
        <taxon>Fungi</taxon>
        <taxon>Dikarya</taxon>
        <taxon>Ascomycota</taxon>
        <taxon>Pezizomycotina</taxon>
        <taxon>Leotiomycetes</taxon>
        <taxon>Helotiales</taxon>
        <taxon>Lachnaceae</taxon>
        <taxon>Lachnellula</taxon>
    </lineage>
</organism>
<evidence type="ECO:0000256" key="4">
    <source>
        <dbReference type="ARBA" id="ARBA00023015"/>
    </source>
</evidence>
<name>A0A8T9CLX7_9HELO</name>
<feature type="compositionally biased region" description="Basic and acidic residues" evidence="10">
    <location>
        <begin position="1219"/>
        <end position="1229"/>
    </location>
</feature>
<dbReference type="GO" id="GO:0003712">
    <property type="term" value="F:transcription coregulator activity"/>
    <property type="evidence" value="ECO:0007669"/>
    <property type="project" value="UniProtKB-UniRule"/>
</dbReference>
<feature type="region of interest" description="Disordered" evidence="10">
    <location>
        <begin position="1177"/>
        <end position="1229"/>
    </location>
</feature>
<dbReference type="PANTHER" id="PTHR12809">
    <property type="entry name" value="MEDIATOR COMPLEX SUBUNIT"/>
    <property type="match status" value="1"/>
</dbReference>
<evidence type="ECO:0000256" key="2">
    <source>
        <dbReference type="ARBA" id="ARBA00007813"/>
    </source>
</evidence>
<evidence type="ECO:0000259" key="11">
    <source>
        <dbReference type="Pfam" id="PF08638"/>
    </source>
</evidence>
<feature type="compositionally biased region" description="Basic and acidic residues" evidence="10">
    <location>
        <begin position="42"/>
        <end position="51"/>
    </location>
</feature>
<keyword evidence="7 9" id="KW-0539">Nucleus</keyword>
<dbReference type="OrthoDB" id="205099at2759"/>
<feature type="region of interest" description="Disordered" evidence="10">
    <location>
        <begin position="840"/>
        <end position="871"/>
    </location>
</feature>
<dbReference type="GO" id="GO:0070847">
    <property type="term" value="C:core mediator complex"/>
    <property type="evidence" value="ECO:0007669"/>
    <property type="project" value="TreeGrafter"/>
</dbReference>
<proteinExistence type="inferred from homology"/>
<protein>
    <recommendedName>
        <fullName evidence="3 9">Mediator of RNA polymerase II transcription subunit 14</fullName>
    </recommendedName>
    <alternativeName>
        <fullName evidence="8 9">Mediator complex subunit 14</fullName>
    </alternativeName>
</protein>
<dbReference type="EMBL" id="QGMK01000006">
    <property type="protein sequence ID" value="TVY85477.1"/>
    <property type="molecule type" value="Genomic_DNA"/>
</dbReference>
<dbReference type="AlphaFoldDB" id="A0A8T9CLX7"/>
<evidence type="ECO:0000313" key="12">
    <source>
        <dbReference type="EMBL" id="TVY85477.1"/>
    </source>
</evidence>
<comment type="caution">
    <text evidence="12">The sequence shown here is derived from an EMBL/GenBank/DDBJ whole genome shotgun (WGS) entry which is preliminary data.</text>
</comment>
<reference evidence="12 13" key="1">
    <citation type="submission" date="2018-05" db="EMBL/GenBank/DDBJ databases">
        <title>Genome sequencing and assembly of the regulated plant pathogen Lachnellula willkommii and related sister species for the development of diagnostic species identification markers.</title>
        <authorList>
            <person name="Giroux E."/>
            <person name="Bilodeau G."/>
        </authorList>
    </citation>
    <scope>NUCLEOTIDE SEQUENCE [LARGE SCALE GENOMIC DNA]</scope>
    <source>
        <strain evidence="12 13">CBS 268.59</strain>
    </source>
</reference>
<evidence type="ECO:0000313" key="13">
    <source>
        <dbReference type="Proteomes" id="UP000469558"/>
    </source>
</evidence>
<evidence type="ECO:0000256" key="6">
    <source>
        <dbReference type="ARBA" id="ARBA00023163"/>
    </source>
</evidence>
<dbReference type="Proteomes" id="UP000469558">
    <property type="component" value="Unassembled WGS sequence"/>
</dbReference>
<evidence type="ECO:0000256" key="1">
    <source>
        <dbReference type="ARBA" id="ARBA00004123"/>
    </source>
</evidence>
<evidence type="ECO:0000256" key="10">
    <source>
        <dbReference type="SAM" id="MobiDB-lite"/>
    </source>
</evidence>
<gene>
    <name evidence="12" type="primary">RGR1</name>
    <name evidence="12" type="ORF">LSUE1_G000158</name>
</gene>
<evidence type="ECO:0000256" key="9">
    <source>
        <dbReference type="RuleBase" id="RU365082"/>
    </source>
</evidence>
<feature type="compositionally biased region" description="Low complexity" evidence="10">
    <location>
        <begin position="1178"/>
        <end position="1213"/>
    </location>
</feature>
<accession>A0A8T9CLX7</accession>
<evidence type="ECO:0000256" key="7">
    <source>
        <dbReference type="ARBA" id="ARBA00023242"/>
    </source>
</evidence>